<dbReference type="AlphaFoldDB" id="A0A8K0NMQ9"/>
<organism evidence="2 3">
    <name type="scientific">Filobasidium floriforme</name>
    <dbReference type="NCBI Taxonomy" id="5210"/>
    <lineage>
        <taxon>Eukaryota</taxon>
        <taxon>Fungi</taxon>
        <taxon>Dikarya</taxon>
        <taxon>Basidiomycota</taxon>
        <taxon>Agaricomycotina</taxon>
        <taxon>Tremellomycetes</taxon>
        <taxon>Filobasidiales</taxon>
        <taxon>Filobasidiaceae</taxon>
        <taxon>Filobasidium</taxon>
    </lineage>
</organism>
<dbReference type="Proteomes" id="UP000812966">
    <property type="component" value="Unassembled WGS sequence"/>
</dbReference>
<sequence>MGPAFQVIGQLFKAIDPDSFRRYEAIWEALAQRGGLGNIQSSNWQVFSTIALVHELTVGPHMDDGDLGDGWAAMFVRGVFSGGDLVVPALGMKFPYKQGDLVFMRSSELEHYIDKWEGCRTGAVMFTKVTTVEKLHEEIKKMLEQMKDEEAAAEAKKEEVAAEAKKEDVAAEAKQEDVVPSAKAKDEEAATPFATGAKEEDAIADVHTREAKRKSSPDESPSTMTRRLRSRTIVYTSKS</sequence>
<keyword evidence="3" id="KW-1185">Reference proteome</keyword>
<proteinExistence type="predicted"/>
<reference evidence="2" key="1">
    <citation type="submission" date="2020-04" db="EMBL/GenBank/DDBJ databases">
        <title>Analysis of mating type loci in Filobasidium floriforme.</title>
        <authorList>
            <person name="Nowrousian M."/>
        </authorList>
    </citation>
    <scope>NUCLEOTIDE SEQUENCE</scope>
    <source>
        <strain evidence="2">CBS 6242</strain>
    </source>
</reference>
<dbReference type="EMBL" id="JABELV010000252">
    <property type="protein sequence ID" value="KAG7527635.1"/>
    <property type="molecule type" value="Genomic_DNA"/>
</dbReference>
<accession>A0A8K0NMQ9</accession>
<evidence type="ECO:0000313" key="3">
    <source>
        <dbReference type="Proteomes" id="UP000812966"/>
    </source>
</evidence>
<gene>
    <name evidence="2" type="ORF">FFLO_06744</name>
</gene>
<evidence type="ECO:0000313" key="2">
    <source>
        <dbReference type="EMBL" id="KAG7527635.1"/>
    </source>
</evidence>
<evidence type="ECO:0000256" key="1">
    <source>
        <dbReference type="SAM" id="MobiDB-lite"/>
    </source>
</evidence>
<name>A0A8K0NMQ9_9TREE</name>
<comment type="caution">
    <text evidence="2">The sequence shown here is derived from an EMBL/GenBank/DDBJ whole genome shotgun (WGS) entry which is preliminary data.</text>
</comment>
<dbReference type="Gene3D" id="3.60.130.30">
    <property type="match status" value="1"/>
</dbReference>
<protein>
    <submittedName>
        <fullName evidence="2">Uncharacterized protein</fullName>
    </submittedName>
</protein>
<feature type="compositionally biased region" description="Basic and acidic residues" evidence="1">
    <location>
        <begin position="163"/>
        <end position="188"/>
    </location>
</feature>
<feature type="region of interest" description="Disordered" evidence="1">
    <location>
        <begin position="163"/>
        <end position="239"/>
    </location>
</feature>
<feature type="compositionally biased region" description="Basic and acidic residues" evidence="1">
    <location>
        <begin position="197"/>
        <end position="217"/>
    </location>
</feature>